<dbReference type="GO" id="GO:0003755">
    <property type="term" value="F:peptidyl-prolyl cis-trans isomerase activity"/>
    <property type="evidence" value="ECO:0007669"/>
    <property type="project" value="InterPro"/>
</dbReference>
<evidence type="ECO:0000256" key="9">
    <source>
        <dbReference type="ARBA" id="ARBA00040743"/>
    </source>
</evidence>
<dbReference type="SUPFAM" id="SSF55729">
    <property type="entry name" value="Acyl-CoA N-acyltransferases (Nat)"/>
    <property type="match status" value="1"/>
</dbReference>
<comment type="caution">
    <text evidence="12">The sequence shown here is derived from an EMBL/GenBank/DDBJ whole genome shotgun (WGS) entry which is preliminary data.</text>
</comment>
<evidence type="ECO:0000313" key="12">
    <source>
        <dbReference type="EMBL" id="RCL41918.1"/>
    </source>
</evidence>
<keyword evidence="2" id="KW-1003">Cell membrane</keyword>
<keyword evidence="5" id="KW-1133">Transmembrane helix</keyword>
<dbReference type="Gene3D" id="3.10.50.40">
    <property type="match status" value="1"/>
</dbReference>
<dbReference type="Pfam" id="PF13624">
    <property type="entry name" value="SurA_N_3"/>
    <property type="match status" value="1"/>
</dbReference>
<evidence type="ECO:0000313" key="13">
    <source>
        <dbReference type="Proteomes" id="UP000253307"/>
    </source>
</evidence>
<keyword evidence="6" id="KW-0472">Membrane</keyword>
<dbReference type="Gene3D" id="3.40.630.30">
    <property type="match status" value="1"/>
</dbReference>
<proteinExistence type="inferred from homology"/>
<dbReference type="EMBL" id="QOPE01000009">
    <property type="protein sequence ID" value="RCL41918.1"/>
    <property type="molecule type" value="Genomic_DNA"/>
</dbReference>
<organism evidence="12 13">
    <name type="scientific">SAR86 cluster bacterium</name>
    <dbReference type="NCBI Taxonomy" id="2030880"/>
    <lineage>
        <taxon>Bacteria</taxon>
        <taxon>Pseudomonadati</taxon>
        <taxon>Pseudomonadota</taxon>
        <taxon>Gammaproteobacteria</taxon>
        <taxon>SAR86 cluster</taxon>
    </lineage>
</organism>
<evidence type="ECO:0000256" key="7">
    <source>
        <dbReference type="ARBA" id="ARBA00023186"/>
    </source>
</evidence>
<comment type="subcellular location">
    <subcellularLocation>
        <location evidence="1">Cell inner membrane</location>
        <topology evidence="1">Single-pass type II membrane protein</topology>
        <orientation evidence="1">Periplasmic side</orientation>
    </subcellularLocation>
</comment>
<reference evidence="12 13" key="1">
    <citation type="journal article" date="2018" name="Microbiome">
        <title>Fine metagenomic profile of the Mediterranean stratified and mixed water columns revealed by assembly and recruitment.</title>
        <authorList>
            <person name="Haro-Moreno J.M."/>
            <person name="Lopez-Perez M."/>
            <person name="De La Torre J.R."/>
            <person name="Picazo A."/>
            <person name="Camacho A."/>
            <person name="Rodriguez-Valera F."/>
        </authorList>
    </citation>
    <scope>NUCLEOTIDE SEQUENCE [LARGE SCALE GENOMIC DNA]</scope>
    <source>
        <strain evidence="12">MED-G82</strain>
    </source>
</reference>
<dbReference type="PROSITE" id="PS51186">
    <property type="entry name" value="GNAT"/>
    <property type="match status" value="1"/>
</dbReference>
<dbReference type="InterPro" id="IPR027304">
    <property type="entry name" value="Trigger_fact/SurA_dom_sf"/>
</dbReference>
<dbReference type="Proteomes" id="UP000253307">
    <property type="component" value="Unassembled WGS sequence"/>
</dbReference>
<evidence type="ECO:0000256" key="10">
    <source>
        <dbReference type="ARBA" id="ARBA00042775"/>
    </source>
</evidence>
<keyword evidence="12" id="KW-0808">Transferase</keyword>
<dbReference type="Pfam" id="PF13673">
    <property type="entry name" value="Acetyltransf_10"/>
    <property type="match status" value="1"/>
</dbReference>
<keyword evidence="3" id="KW-0997">Cell inner membrane</keyword>
<comment type="similarity">
    <text evidence="8">Belongs to the PpiD chaperone family.</text>
</comment>
<protein>
    <recommendedName>
        <fullName evidence="9">Periplasmic chaperone PpiD</fullName>
    </recommendedName>
    <alternativeName>
        <fullName evidence="10">Periplasmic folding chaperone</fullName>
    </alternativeName>
</protein>
<evidence type="ECO:0000256" key="2">
    <source>
        <dbReference type="ARBA" id="ARBA00022475"/>
    </source>
</evidence>
<evidence type="ECO:0000256" key="5">
    <source>
        <dbReference type="ARBA" id="ARBA00022989"/>
    </source>
</evidence>
<dbReference type="Pfam" id="PF13145">
    <property type="entry name" value="Rotamase_2"/>
    <property type="match status" value="1"/>
</dbReference>
<accession>A0A368BX79</accession>
<dbReference type="PANTHER" id="PTHR47529:SF1">
    <property type="entry name" value="PERIPLASMIC CHAPERONE PPID"/>
    <property type="match status" value="1"/>
</dbReference>
<dbReference type="GO" id="GO:0005886">
    <property type="term" value="C:plasma membrane"/>
    <property type="evidence" value="ECO:0007669"/>
    <property type="project" value="UniProtKB-SubCell"/>
</dbReference>
<feature type="domain" description="N-acetyltransferase" evidence="11">
    <location>
        <begin position="11"/>
        <end position="159"/>
    </location>
</feature>
<evidence type="ECO:0000256" key="6">
    <source>
        <dbReference type="ARBA" id="ARBA00023136"/>
    </source>
</evidence>
<gene>
    <name evidence="12" type="ORF">DBW96_01740</name>
</gene>
<dbReference type="InterPro" id="IPR016181">
    <property type="entry name" value="Acyl_CoA_acyltransferase"/>
</dbReference>
<keyword evidence="4" id="KW-0812">Transmembrane</keyword>
<dbReference type="InterPro" id="IPR052029">
    <property type="entry name" value="PpiD_chaperone"/>
</dbReference>
<evidence type="ECO:0000256" key="3">
    <source>
        <dbReference type="ARBA" id="ARBA00022519"/>
    </source>
</evidence>
<dbReference type="SUPFAM" id="SSF109998">
    <property type="entry name" value="Triger factor/SurA peptide-binding domain-like"/>
    <property type="match status" value="1"/>
</dbReference>
<dbReference type="InterPro" id="IPR046357">
    <property type="entry name" value="PPIase_dom_sf"/>
</dbReference>
<dbReference type="Gene3D" id="1.10.4030.10">
    <property type="entry name" value="Porin chaperone SurA, peptide-binding domain"/>
    <property type="match status" value="1"/>
</dbReference>
<keyword evidence="7" id="KW-0143">Chaperone</keyword>
<dbReference type="InterPro" id="IPR000297">
    <property type="entry name" value="PPIase_PpiC"/>
</dbReference>
<evidence type="ECO:0000259" key="11">
    <source>
        <dbReference type="PROSITE" id="PS51186"/>
    </source>
</evidence>
<dbReference type="PANTHER" id="PTHR47529">
    <property type="entry name" value="PEPTIDYL-PROLYL CIS-TRANS ISOMERASE D"/>
    <property type="match status" value="1"/>
</dbReference>
<evidence type="ECO:0000256" key="8">
    <source>
        <dbReference type="ARBA" id="ARBA00038408"/>
    </source>
</evidence>
<dbReference type="GO" id="GO:0016747">
    <property type="term" value="F:acyltransferase activity, transferring groups other than amino-acyl groups"/>
    <property type="evidence" value="ECO:0007669"/>
    <property type="project" value="InterPro"/>
</dbReference>
<sequence>MNFKQYHFYWKSFSELSSTELYDLLNLRQQVFVEEQECAYIDADYSDQHSDHLLAYDGSQLVGYLRIVKPNYKMNDGKQYSGPSIGRIVNHISKRSEGLGFNLINEAIKKCNQIYPNQVISISAQHRLQNYYERFGFSSVGDIYLEDGIDHIKMTLKSKLKYSFSEKVSNLLKARNVYLFGGLLISGYLILNTFIKNINEDAFNWVAKIDNTYISKSKFENYLESIGESRRGGLLEKDIDMVLDKLIDEELLIQRAIDLGMLETDSQVRSVIIQKMIESILSEIDNLSYSDQDLKNFYISNKDFFASSPKLQLVKLSFDKSSLNSAKKAQEYILDGDFVSAKKLARNDVIDLPNALLPATKVREYIGPKLTEIAMKLEPGSVSEVITDTDSVHLLILLEKDFSVTQDFNEISEQVRNEFLKREGDKLFLEYLENLRSWYDVTKKQTS</sequence>
<dbReference type="InterPro" id="IPR000182">
    <property type="entry name" value="GNAT_dom"/>
</dbReference>
<name>A0A368BX79_9GAMM</name>
<evidence type="ECO:0000256" key="1">
    <source>
        <dbReference type="ARBA" id="ARBA00004382"/>
    </source>
</evidence>
<evidence type="ECO:0000256" key="4">
    <source>
        <dbReference type="ARBA" id="ARBA00022692"/>
    </source>
</evidence>
<dbReference type="AlphaFoldDB" id="A0A368BX79"/>